<dbReference type="EMBL" id="ML987194">
    <property type="protein sequence ID" value="KAF2250073.1"/>
    <property type="molecule type" value="Genomic_DNA"/>
</dbReference>
<evidence type="ECO:0000313" key="9">
    <source>
        <dbReference type="EMBL" id="KAF2250073.1"/>
    </source>
</evidence>
<reference evidence="9" key="1">
    <citation type="journal article" date="2020" name="Stud. Mycol.">
        <title>101 Dothideomycetes genomes: a test case for predicting lifestyles and emergence of pathogens.</title>
        <authorList>
            <person name="Haridas S."/>
            <person name="Albert R."/>
            <person name="Binder M."/>
            <person name="Bloem J."/>
            <person name="Labutti K."/>
            <person name="Salamov A."/>
            <person name="Andreopoulos B."/>
            <person name="Baker S."/>
            <person name="Barry K."/>
            <person name="Bills G."/>
            <person name="Bluhm B."/>
            <person name="Cannon C."/>
            <person name="Castanera R."/>
            <person name="Culley D."/>
            <person name="Daum C."/>
            <person name="Ezra D."/>
            <person name="Gonzalez J."/>
            <person name="Henrissat B."/>
            <person name="Kuo A."/>
            <person name="Liang C."/>
            <person name="Lipzen A."/>
            <person name="Lutzoni F."/>
            <person name="Magnuson J."/>
            <person name="Mondo S."/>
            <person name="Nolan M."/>
            <person name="Ohm R."/>
            <person name="Pangilinan J."/>
            <person name="Park H.-J."/>
            <person name="Ramirez L."/>
            <person name="Alfaro M."/>
            <person name="Sun H."/>
            <person name="Tritt A."/>
            <person name="Yoshinaga Y."/>
            <person name="Zwiers L.-H."/>
            <person name="Turgeon B."/>
            <person name="Goodwin S."/>
            <person name="Spatafora J."/>
            <person name="Crous P."/>
            <person name="Grigoriev I."/>
        </authorList>
    </citation>
    <scope>NUCLEOTIDE SEQUENCE</scope>
    <source>
        <strain evidence="9">CBS 122368</strain>
    </source>
</reference>
<accession>A0A6A6IKQ7</accession>
<evidence type="ECO:0000256" key="1">
    <source>
        <dbReference type="ARBA" id="ARBA00004141"/>
    </source>
</evidence>
<evidence type="ECO:0000256" key="4">
    <source>
        <dbReference type="ARBA" id="ARBA00023136"/>
    </source>
</evidence>
<dbReference type="OrthoDB" id="5342292at2759"/>
<dbReference type="PANTHER" id="PTHR33048:SF47">
    <property type="entry name" value="INTEGRAL MEMBRANE PROTEIN-RELATED"/>
    <property type="match status" value="1"/>
</dbReference>
<evidence type="ECO:0000256" key="3">
    <source>
        <dbReference type="ARBA" id="ARBA00022989"/>
    </source>
</evidence>
<dbReference type="Pfam" id="PF20684">
    <property type="entry name" value="Fung_rhodopsin"/>
    <property type="match status" value="1"/>
</dbReference>
<evidence type="ECO:0000256" key="6">
    <source>
        <dbReference type="SAM" id="MobiDB-lite"/>
    </source>
</evidence>
<sequence>MAGFYSIARFFKIFECNPREKISNMSWILNISGGFNTVTDYLTLLLPMHAVQKPQMNRGKRILVVVAFRFGICAIFSATVGFFVRLKNSASPDKSQKQPEILLWGAAELASGNLYVCFSDLTPLFRKSKTPKRPSGARRPTASELKVWREPHGSNGKLRSIYAEEPYEYNVQYDCGRGLYRTG</sequence>
<dbReference type="AlphaFoldDB" id="A0A6A6IKQ7"/>
<keyword evidence="4 7" id="KW-0472">Membrane</keyword>
<keyword evidence="3 7" id="KW-1133">Transmembrane helix</keyword>
<protein>
    <recommendedName>
        <fullName evidence="8">Rhodopsin domain-containing protein</fullName>
    </recommendedName>
</protein>
<evidence type="ECO:0000313" key="10">
    <source>
        <dbReference type="Proteomes" id="UP000800094"/>
    </source>
</evidence>
<evidence type="ECO:0000256" key="5">
    <source>
        <dbReference type="ARBA" id="ARBA00038359"/>
    </source>
</evidence>
<evidence type="ECO:0000256" key="7">
    <source>
        <dbReference type="SAM" id="Phobius"/>
    </source>
</evidence>
<feature type="domain" description="Rhodopsin" evidence="8">
    <location>
        <begin position="10"/>
        <end position="127"/>
    </location>
</feature>
<evidence type="ECO:0000259" key="8">
    <source>
        <dbReference type="Pfam" id="PF20684"/>
    </source>
</evidence>
<dbReference type="PANTHER" id="PTHR33048">
    <property type="entry name" value="PTH11-LIKE INTEGRAL MEMBRANE PROTEIN (AFU_ORTHOLOGUE AFUA_5G11245)"/>
    <property type="match status" value="1"/>
</dbReference>
<keyword evidence="2 7" id="KW-0812">Transmembrane</keyword>
<dbReference type="InterPro" id="IPR049326">
    <property type="entry name" value="Rhodopsin_dom_fungi"/>
</dbReference>
<comment type="subcellular location">
    <subcellularLocation>
        <location evidence="1">Membrane</location>
        <topology evidence="1">Multi-pass membrane protein</topology>
    </subcellularLocation>
</comment>
<dbReference type="Proteomes" id="UP000800094">
    <property type="component" value="Unassembled WGS sequence"/>
</dbReference>
<feature type="region of interest" description="Disordered" evidence="6">
    <location>
        <begin position="129"/>
        <end position="148"/>
    </location>
</feature>
<gene>
    <name evidence="9" type="ORF">BU26DRAFT_593757</name>
</gene>
<proteinExistence type="inferred from homology"/>
<dbReference type="RefSeq" id="XP_033685077.1">
    <property type="nucleotide sequence ID" value="XM_033834883.1"/>
</dbReference>
<keyword evidence="10" id="KW-1185">Reference proteome</keyword>
<dbReference type="InterPro" id="IPR052337">
    <property type="entry name" value="SAT4-like"/>
</dbReference>
<organism evidence="9 10">
    <name type="scientific">Trematosphaeria pertusa</name>
    <dbReference type="NCBI Taxonomy" id="390896"/>
    <lineage>
        <taxon>Eukaryota</taxon>
        <taxon>Fungi</taxon>
        <taxon>Dikarya</taxon>
        <taxon>Ascomycota</taxon>
        <taxon>Pezizomycotina</taxon>
        <taxon>Dothideomycetes</taxon>
        <taxon>Pleosporomycetidae</taxon>
        <taxon>Pleosporales</taxon>
        <taxon>Massarineae</taxon>
        <taxon>Trematosphaeriaceae</taxon>
        <taxon>Trematosphaeria</taxon>
    </lineage>
</organism>
<feature type="transmembrane region" description="Helical" evidence="7">
    <location>
        <begin position="62"/>
        <end position="84"/>
    </location>
</feature>
<evidence type="ECO:0000256" key="2">
    <source>
        <dbReference type="ARBA" id="ARBA00022692"/>
    </source>
</evidence>
<dbReference type="GO" id="GO:0016020">
    <property type="term" value="C:membrane"/>
    <property type="evidence" value="ECO:0007669"/>
    <property type="project" value="UniProtKB-SubCell"/>
</dbReference>
<name>A0A6A6IKQ7_9PLEO</name>
<comment type="similarity">
    <text evidence="5">Belongs to the SAT4 family.</text>
</comment>
<dbReference type="GeneID" id="54588213"/>